<dbReference type="InterPro" id="IPR003439">
    <property type="entry name" value="ABC_transporter-like_ATP-bd"/>
</dbReference>
<dbReference type="InterPro" id="IPR027417">
    <property type="entry name" value="P-loop_NTPase"/>
</dbReference>
<reference evidence="7 8" key="1">
    <citation type="submission" date="2018-04" db="EMBL/GenBank/DDBJ databases">
        <title>Bacteria isolated from cave deposits of Manipur.</title>
        <authorList>
            <person name="Sahoo D."/>
            <person name="Sarangthem I."/>
            <person name="Nandeibam J."/>
        </authorList>
    </citation>
    <scope>NUCLEOTIDE SEQUENCE [LARGE SCALE GENOMIC DNA]</scope>
    <source>
        <strain evidence="8">mrc11</strain>
    </source>
</reference>
<dbReference type="PANTHER" id="PTHR42734:SF6">
    <property type="entry name" value="MOLYBDATE IMPORT ATP-BINDING PROTEIN MOLC"/>
    <property type="match status" value="1"/>
</dbReference>
<dbReference type="Gene3D" id="3.40.50.300">
    <property type="entry name" value="P-loop containing nucleotide triphosphate hydrolases"/>
    <property type="match status" value="1"/>
</dbReference>
<evidence type="ECO:0000256" key="3">
    <source>
        <dbReference type="ARBA" id="ARBA00022741"/>
    </source>
</evidence>
<dbReference type="OrthoDB" id="5296765at2"/>
<keyword evidence="3" id="KW-0547">Nucleotide-binding</keyword>
<dbReference type="EMBL" id="QLNP01000034">
    <property type="protein sequence ID" value="RAM38838.1"/>
    <property type="molecule type" value="Genomic_DNA"/>
</dbReference>
<evidence type="ECO:0000313" key="7">
    <source>
        <dbReference type="EMBL" id="RAM38838.1"/>
    </source>
</evidence>
<gene>
    <name evidence="7" type="ORF">DBZ45_02935</name>
</gene>
<evidence type="ECO:0000313" key="8">
    <source>
        <dbReference type="Proteomes" id="UP000249166"/>
    </source>
</evidence>
<feature type="domain" description="ABC transporter" evidence="6">
    <location>
        <begin position="2"/>
        <end position="225"/>
    </location>
</feature>
<dbReference type="SUPFAM" id="SSF52540">
    <property type="entry name" value="P-loop containing nucleoside triphosphate hydrolases"/>
    <property type="match status" value="1"/>
</dbReference>
<evidence type="ECO:0000259" key="5">
    <source>
        <dbReference type="PROSITE" id="PS50206"/>
    </source>
</evidence>
<evidence type="ECO:0000256" key="4">
    <source>
        <dbReference type="ARBA" id="ARBA00022840"/>
    </source>
</evidence>
<dbReference type="PROSITE" id="PS00211">
    <property type="entry name" value="ABC_TRANSPORTER_1"/>
    <property type="match status" value="1"/>
</dbReference>
<dbReference type="PROSITE" id="PS50206">
    <property type="entry name" value="RHODANESE_3"/>
    <property type="match status" value="1"/>
</dbReference>
<dbReference type="AlphaFoldDB" id="A0A328HJP2"/>
<dbReference type="GO" id="GO:0016887">
    <property type="term" value="F:ATP hydrolysis activity"/>
    <property type="evidence" value="ECO:0007669"/>
    <property type="project" value="InterPro"/>
</dbReference>
<dbReference type="GO" id="GO:0005524">
    <property type="term" value="F:ATP binding"/>
    <property type="evidence" value="ECO:0007669"/>
    <property type="project" value="UniProtKB-KW"/>
</dbReference>
<evidence type="ECO:0000256" key="2">
    <source>
        <dbReference type="ARBA" id="ARBA00022448"/>
    </source>
</evidence>
<feature type="domain" description="Rhodanese" evidence="5">
    <location>
        <begin position="186"/>
        <end position="239"/>
    </location>
</feature>
<dbReference type="InterPro" id="IPR050153">
    <property type="entry name" value="Metal_Ion_Import_ABC"/>
</dbReference>
<dbReference type="InterPro" id="IPR001763">
    <property type="entry name" value="Rhodanese-like_dom"/>
</dbReference>
<organism evidence="7 8">
    <name type="scientific">Arthrobacter globiformis</name>
    <dbReference type="NCBI Taxonomy" id="1665"/>
    <lineage>
        <taxon>Bacteria</taxon>
        <taxon>Bacillati</taxon>
        <taxon>Actinomycetota</taxon>
        <taxon>Actinomycetes</taxon>
        <taxon>Micrococcales</taxon>
        <taxon>Micrococcaceae</taxon>
        <taxon>Arthrobacter</taxon>
    </lineage>
</organism>
<comment type="caution">
    <text evidence="7">The sequence shown here is derived from an EMBL/GenBank/DDBJ whole genome shotgun (WGS) entry which is preliminary data.</text>
</comment>
<evidence type="ECO:0000259" key="6">
    <source>
        <dbReference type="PROSITE" id="PS50893"/>
    </source>
</evidence>
<proteinExistence type="inferred from homology"/>
<dbReference type="InterPro" id="IPR003593">
    <property type="entry name" value="AAA+_ATPase"/>
</dbReference>
<dbReference type="RefSeq" id="WP_111902469.1">
    <property type="nucleotide sequence ID" value="NZ_QLNP01000034.1"/>
</dbReference>
<keyword evidence="4 7" id="KW-0067">ATP-binding</keyword>
<protein>
    <submittedName>
        <fullName evidence="7">ABC transporter ATP-binding protein</fullName>
    </submittedName>
</protein>
<dbReference type="Proteomes" id="UP000249166">
    <property type="component" value="Unassembled WGS sequence"/>
</dbReference>
<sequence length="252" mass="26665">MLELDAVGFGYSPRDWVFRGVSFRVPPGTATAVLGPNGSGKTTLVRCAAGLLDPQEGTVRRSESAGYVPQAHGSAFAYRALDMVLMGRARHVGVFRTPGPSDHDAALDAMERVGAAGLRDRRFPTLSGGEQQLILIARAIAAGSPILVLDEPATGLDLKNQARVLTLLRELMADGMALLLSTHHPDHALHLADRVVLLGRSGVRTGHAAELLTDAELSALYGVRVSTVAYSDDGDGVPSTTPRRTIVVHYGS</sequence>
<dbReference type="SMART" id="SM00382">
    <property type="entry name" value="AAA"/>
    <property type="match status" value="1"/>
</dbReference>
<accession>A0A328HJP2</accession>
<dbReference type="PROSITE" id="PS50893">
    <property type="entry name" value="ABC_TRANSPORTER_2"/>
    <property type="match status" value="1"/>
</dbReference>
<keyword evidence="2" id="KW-0813">Transport</keyword>
<name>A0A328HJP2_ARTGO</name>
<dbReference type="InterPro" id="IPR017871">
    <property type="entry name" value="ABC_transporter-like_CS"/>
</dbReference>
<evidence type="ECO:0000256" key="1">
    <source>
        <dbReference type="ARBA" id="ARBA00005417"/>
    </source>
</evidence>
<dbReference type="PANTHER" id="PTHR42734">
    <property type="entry name" value="METAL TRANSPORT SYSTEM ATP-BINDING PROTEIN TM_0124-RELATED"/>
    <property type="match status" value="1"/>
</dbReference>
<dbReference type="Pfam" id="PF00005">
    <property type="entry name" value="ABC_tran"/>
    <property type="match status" value="1"/>
</dbReference>
<comment type="similarity">
    <text evidence="1">Belongs to the ABC transporter superfamily.</text>
</comment>